<evidence type="ECO:0000313" key="3">
    <source>
        <dbReference type="Proteomes" id="UP001596161"/>
    </source>
</evidence>
<dbReference type="EMBL" id="JBHSKT010000004">
    <property type="protein sequence ID" value="MFC5270587.1"/>
    <property type="molecule type" value="Genomic_DNA"/>
</dbReference>
<gene>
    <name evidence="2" type="ORF">ACFPIB_08215</name>
</gene>
<dbReference type="InterPro" id="IPR002645">
    <property type="entry name" value="STAS_dom"/>
</dbReference>
<name>A0ABW0E896_9BACT</name>
<keyword evidence="3" id="KW-1185">Reference proteome</keyword>
<evidence type="ECO:0000313" key="2">
    <source>
        <dbReference type="EMBL" id="MFC5270587.1"/>
    </source>
</evidence>
<evidence type="ECO:0000259" key="1">
    <source>
        <dbReference type="PROSITE" id="PS50801"/>
    </source>
</evidence>
<reference evidence="3" key="1">
    <citation type="journal article" date="2019" name="Int. J. Syst. Evol. Microbiol.">
        <title>The Global Catalogue of Microorganisms (GCM) 10K type strain sequencing project: providing services to taxonomists for standard genome sequencing and annotation.</title>
        <authorList>
            <consortium name="The Broad Institute Genomics Platform"/>
            <consortium name="The Broad Institute Genome Sequencing Center for Infectious Disease"/>
            <person name="Wu L."/>
            <person name="Ma J."/>
        </authorList>
    </citation>
    <scope>NUCLEOTIDE SEQUENCE [LARGE SCALE GENOMIC DNA]</scope>
    <source>
        <strain evidence="3">KACC 12602</strain>
    </source>
</reference>
<accession>A0ABW0E896</accession>
<dbReference type="PROSITE" id="PS50801">
    <property type="entry name" value="STAS"/>
    <property type="match status" value="1"/>
</dbReference>
<organism evidence="2 3">
    <name type="scientific">Adhaeribacter terreus</name>
    <dbReference type="NCBI Taxonomy" id="529703"/>
    <lineage>
        <taxon>Bacteria</taxon>
        <taxon>Pseudomonadati</taxon>
        <taxon>Bacteroidota</taxon>
        <taxon>Cytophagia</taxon>
        <taxon>Cytophagales</taxon>
        <taxon>Hymenobacteraceae</taxon>
        <taxon>Adhaeribacter</taxon>
    </lineage>
</organism>
<dbReference type="SUPFAM" id="SSF52091">
    <property type="entry name" value="SpoIIaa-like"/>
    <property type="match status" value="1"/>
</dbReference>
<dbReference type="Proteomes" id="UP001596161">
    <property type="component" value="Unassembled WGS sequence"/>
</dbReference>
<proteinExistence type="predicted"/>
<feature type="domain" description="STAS" evidence="1">
    <location>
        <begin position="13"/>
        <end position="132"/>
    </location>
</feature>
<dbReference type="Gene3D" id="3.30.750.24">
    <property type="entry name" value="STAS domain"/>
    <property type="match status" value="1"/>
</dbReference>
<comment type="caution">
    <text evidence="2">The sequence shown here is derived from an EMBL/GenBank/DDBJ whole genome shotgun (WGS) entry which is preliminary data.</text>
</comment>
<protein>
    <recommendedName>
        <fullName evidence="1">STAS domain-containing protein</fullName>
    </recommendedName>
</protein>
<dbReference type="InterPro" id="IPR036513">
    <property type="entry name" value="STAS_dom_sf"/>
</dbReference>
<dbReference type="RefSeq" id="WP_378016954.1">
    <property type="nucleotide sequence ID" value="NZ_JBHSKT010000004.1"/>
</dbReference>
<sequence length="138" mass="16359">MKEENLIDKLNGLNFSLEETGDITILNFGKDYEIQEYGFIWDIIHESKKHPSEVDFLFKSDQLILDFSNLNYIDQTGGEFTVLNETYKVLKGKEILFCGINENIEFIFKMISEEEYSKLLKFETREKAIEYYRAQKNK</sequence>